<keyword evidence="4" id="KW-1185">Reference proteome</keyword>
<feature type="domain" description="SpoVT-AbrB" evidence="2">
    <location>
        <begin position="8"/>
        <end position="53"/>
    </location>
</feature>
<evidence type="ECO:0000313" key="4">
    <source>
        <dbReference type="Proteomes" id="UP000308828"/>
    </source>
</evidence>
<evidence type="ECO:0000259" key="2">
    <source>
        <dbReference type="PROSITE" id="PS51740"/>
    </source>
</evidence>
<evidence type="ECO:0000313" key="3">
    <source>
        <dbReference type="EMBL" id="THV22932.1"/>
    </source>
</evidence>
<dbReference type="GO" id="GO:0001558">
    <property type="term" value="P:regulation of cell growth"/>
    <property type="evidence" value="ECO:0007669"/>
    <property type="project" value="InterPro"/>
</dbReference>
<dbReference type="Proteomes" id="UP000308828">
    <property type="component" value="Unassembled WGS sequence"/>
</dbReference>
<dbReference type="GO" id="GO:0097351">
    <property type="term" value="F:toxin sequestering activity"/>
    <property type="evidence" value="ECO:0007669"/>
    <property type="project" value="InterPro"/>
</dbReference>
<dbReference type="InterPro" id="IPR037914">
    <property type="entry name" value="SpoVT-AbrB_sf"/>
</dbReference>
<dbReference type="GO" id="GO:0003677">
    <property type="term" value="F:DNA binding"/>
    <property type="evidence" value="ECO:0007669"/>
    <property type="project" value="UniProtKB-UniRule"/>
</dbReference>
<protein>
    <submittedName>
        <fullName evidence="3">Regulator</fullName>
    </submittedName>
</protein>
<sequence>MGARTTLSVDATITARGQTTVPSAIRKMLGVETGQITFRALSNGTVVIEAKIEDEQEDPAIGAFLQFLEQDIARGNVVPLQQTLLDELDDLLEGEKVDMNDALPDD</sequence>
<organism evidence="3 4">
    <name type="scientific">Peteryoungia ipomoeae</name>
    <dbReference type="NCBI Taxonomy" id="1210932"/>
    <lineage>
        <taxon>Bacteria</taxon>
        <taxon>Pseudomonadati</taxon>
        <taxon>Pseudomonadota</taxon>
        <taxon>Alphaproteobacteria</taxon>
        <taxon>Hyphomicrobiales</taxon>
        <taxon>Rhizobiaceae</taxon>
        <taxon>Peteryoungia</taxon>
    </lineage>
</organism>
<accession>A0A4S8P2J7</accession>
<dbReference type="GO" id="GO:0003700">
    <property type="term" value="F:DNA-binding transcription factor activity"/>
    <property type="evidence" value="ECO:0007669"/>
    <property type="project" value="InterPro"/>
</dbReference>
<dbReference type="Gene3D" id="2.10.260.10">
    <property type="match status" value="1"/>
</dbReference>
<dbReference type="InterPro" id="IPR007159">
    <property type="entry name" value="SpoVT-AbrB_dom"/>
</dbReference>
<name>A0A4S8P2J7_9HYPH</name>
<dbReference type="PROSITE" id="PS51740">
    <property type="entry name" value="SPOVT_ABRB"/>
    <property type="match status" value="1"/>
</dbReference>
<dbReference type="OrthoDB" id="9809003at2"/>
<gene>
    <name evidence="3" type="ORF">FAA97_09850</name>
</gene>
<dbReference type="InterPro" id="IPR031848">
    <property type="entry name" value="PrlF_antitoxin"/>
</dbReference>
<comment type="caution">
    <text evidence="3">The sequence shown here is derived from an EMBL/GenBank/DDBJ whole genome shotgun (WGS) entry which is preliminary data.</text>
</comment>
<proteinExistence type="predicted"/>
<dbReference type="EMBL" id="STGV01000003">
    <property type="protein sequence ID" value="THV22932.1"/>
    <property type="molecule type" value="Genomic_DNA"/>
</dbReference>
<dbReference type="RefSeq" id="WP_136598376.1">
    <property type="nucleotide sequence ID" value="NZ_STGV01000003.1"/>
</dbReference>
<dbReference type="AlphaFoldDB" id="A0A4S8P2J7"/>
<keyword evidence="1" id="KW-0238">DNA-binding</keyword>
<dbReference type="SUPFAM" id="SSF89447">
    <property type="entry name" value="AbrB/MazE/MraZ-like"/>
    <property type="match status" value="1"/>
</dbReference>
<evidence type="ECO:0000256" key="1">
    <source>
        <dbReference type="PROSITE-ProRule" id="PRU01076"/>
    </source>
</evidence>
<reference evidence="3 4" key="1">
    <citation type="submission" date="2019-04" db="EMBL/GenBank/DDBJ databases">
        <title>Genome sequence of strain shin9-1.</title>
        <authorList>
            <person name="Gao J."/>
            <person name="Sun J."/>
        </authorList>
    </citation>
    <scope>NUCLEOTIDE SEQUENCE [LARGE SCALE GENOMIC DNA]</scope>
    <source>
        <strain evidence="4">shin9-1</strain>
    </source>
</reference>
<dbReference type="Pfam" id="PF15937">
    <property type="entry name" value="PrlF_antitoxin"/>
    <property type="match status" value="1"/>
</dbReference>